<gene>
    <name evidence="1" type="ORF">AVEN_78626_1</name>
</gene>
<evidence type="ECO:0000313" key="1">
    <source>
        <dbReference type="EMBL" id="GBO18168.1"/>
    </source>
</evidence>
<comment type="caution">
    <text evidence="1">The sequence shown here is derived from an EMBL/GenBank/DDBJ whole genome shotgun (WGS) entry which is preliminary data.</text>
</comment>
<organism evidence="1 2">
    <name type="scientific">Araneus ventricosus</name>
    <name type="common">Orbweaver spider</name>
    <name type="synonym">Epeira ventricosa</name>
    <dbReference type="NCBI Taxonomy" id="182803"/>
    <lineage>
        <taxon>Eukaryota</taxon>
        <taxon>Metazoa</taxon>
        <taxon>Ecdysozoa</taxon>
        <taxon>Arthropoda</taxon>
        <taxon>Chelicerata</taxon>
        <taxon>Arachnida</taxon>
        <taxon>Araneae</taxon>
        <taxon>Araneomorphae</taxon>
        <taxon>Entelegynae</taxon>
        <taxon>Araneoidea</taxon>
        <taxon>Araneidae</taxon>
        <taxon>Araneus</taxon>
    </lineage>
</organism>
<accession>A0A4Y2V0J3</accession>
<name>A0A4Y2V0J3_ARAVE</name>
<dbReference type="Proteomes" id="UP000499080">
    <property type="component" value="Unassembled WGS sequence"/>
</dbReference>
<proteinExistence type="predicted"/>
<protein>
    <submittedName>
        <fullName evidence="1">Uncharacterized protein</fullName>
    </submittedName>
</protein>
<dbReference type="AlphaFoldDB" id="A0A4Y2V0J3"/>
<evidence type="ECO:0000313" key="2">
    <source>
        <dbReference type="Proteomes" id="UP000499080"/>
    </source>
</evidence>
<dbReference type="EMBL" id="BGPR01041808">
    <property type="protein sequence ID" value="GBO18168.1"/>
    <property type="molecule type" value="Genomic_DNA"/>
</dbReference>
<sequence>MSGCVIAMELCQLPACPRSGRSCLISSTKATQNHLVEESLVICDLRHPWRYHNLLRILHPWHHLVLTWANMIVFLNVEDLTGVLHSPLHLRHLEVFSTPFVFMGAILLFGCLIESC</sequence>
<reference evidence="1 2" key="1">
    <citation type="journal article" date="2019" name="Sci. Rep.">
        <title>Orb-weaving spider Araneus ventricosus genome elucidates the spidroin gene catalogue.</title>
        <authorList>
            <person name="Kono N."/>
            <person name="Nakamura H."/>
            <person name="Ohtoshi R."/>
            <person name="Moran D.A.P."/>
            <person name="Shinohara A."/>
            <person name="Yoshida Y."/>
            <person name="Fujiwara M."/>
            <person name="Mori M."/>
            <person name="Tomita M."/>
            <person name="Arakawa K."/>
        </authorList>
    </citation>
    <scope>NUCLEOTIDE SEQUENCE [LARGE SCALE GENOMIC DNA]</scope>
</reference>
<keyword evidence="2" id="KW-1185">Reference proteome</keyword>